<keyword evidence="1" id="KW-0472">Membrane</keyword>
<reference evidence="2" key="1">
    <citation type="journal article" date="2014" name="Front. Microbiol.">
        <title>High frequency of phylogenetically diverse reductive dehalogenase-homologous genes in deep subseafloor sedimentary metagenomes.</title>
        <authorList>
            <person name="Kawai M."/>
            <person name="Futagami T."/>
            <person name="Toyoda A."/>
            <person name="Takaki Y."/>
            <person name="Nishi S."/>
            <person name="Hori S."/>
            <person name="Arai W."/>
            <person name="Tsubouchi T."/>
            <person name="Morono Y."/>
            <person name="Uchiyama I."/>
            <person name="Ito T."/>
            <person name="Fujiyama A."/>
            <person name="Inagaki F."/>
            <person name="Takami H."/>
        </authorList>
    </citation>
    <scope>NUCLEOTIDE SEQUENCE</scope>
    <source>
        <strain evidence="2">Expedition CK06-06</strain>
    </source>
</reference>
<feature type="non-terminal residue" evidence="2">
    <location>
        <position position="1"/>
    </location>
</feature>
<dbReference type="EMBL" id="BARU01039932">
    <property type="protein sequence ID" value="GAH86525.1"/>
    <property type="molecule type" value="Genomic_DNA"/>
</dbReference>
<feature type="transmembrane region" description="Helical" evidence="1">
    <location>
        <begin position="122"/>
        <end position="143"/>
    </location>
</feature>
<name>X1JYT4_9ZZZZ</name>
<feature type="transmembrane region" description="Helical" evidence="1">
    <location>
        <begin position="191"/>
        <end position="212"/>
    </location>
</feature>
<keyword evidence="1" id="KW-1133">Transmembrane helix</keyword>
<dbReference type="AlphaFoldDB" id="X1JYT4"/>
<organism evidence="2">
    <name type="scientific">marine sediment metagenome</name>
    <dbReference type="NCBI Taxonomy" id="412755"/>
    <lineage>
        <taxon>unclassified sequences</taxon>
        <taxon>metagenomes</taxon>
        <taxon>ecological metagenomes</taxon>
    </lineage>
</organism>
<protein>
    <submittedName>
        <fullName evidence="2">Uncharacterized protein</fullName>
    </submittedName>
</protein>
<keyword evidence="1" id="KW-0812">Transmembrane</keyword>
<gene>
    <name evidence="2" type="ORF">S03H2_61821</name>
</gene>
<proteinExistence type="predicted"/>
<sequence>PCLYVEFATERAYYPMRPTGTYGDAYVPVTLIVTDYVMPQTDGGRPHWAYASHYSLVDHPEQGPLRFIAALPEGRFPYTVVRTSGDAKDYTEDLWFDPVPAPDTTYADAIASLSNPYVGVPAGILFIAALSYVSAGLTGLLMFGQWKGYAAVGLWNVLTLPALGIAVGAARGRCGENMRRGWGRGWWRLDFWFVFTIVFMVVTITAHILLWLPL</sequence>
<feature type="transmembrane region" description="Helical" evidence="1">
    <location>
        <begin position="149"/>
        <end position="170"/>
    </location>
</feature>
<accession>X1JYT4</accession>
<evidence type="ECO:0000313" key="2">
    <source>
        <dbReference type="EMBL" id="GAH86525.1"/>
    </source>
</evidence>
<comment type="caution">
    <text evidence="2">The sequence shown here is derived from an EMBL/GenBank/DDBJ whole genome shotgun (WGS) entry which is preliminary data.</text>
</comment>
<evidence type="ECO:0000256" key="1">
    <source>
        <dbReference type="SAM" id="Phobius"/>
    </source>
</evidence>